<organism evidence="1 2">
    <name type="scientific">Breznakiella homolactica</name>
    <dbReference type="NCBI Taxonomy" id="2798577"/>
    <lineage>
        <taxon>Bacteria</taxon>
        <taxon>Pseudomonadati</taxon>
        <taxon>Spirochaetota</taxon>
        <taxon>Spirochaetia</taxon>
        <taxon>Spirochaetales</taxon>
        <taxon>Breznakiellaceae</taxon>
        <taxon>Breznakiella</taxon>
    </lineage>
</organism>
<dbReference type="SUPFAM" id="SSF81901">
    <property type="entry name" value="HCP-like"/>
    <property type="match status" value="1"/>
</dbReference>
<dbReference type="RefSeq" id="WP_215625133.1">
    <property type="nucleotide sequence ID" value="NZ_CP067089.2"/>
</dbReference>
<keyword evidence="2" id="KW-1185">Reference proteome</keyword>
<gene>
    <name evidence="1" type="ORF">JFL75_12855</name>
</gene>
<accession>A0A7T7XKB1</accession>
<proteinExistence type="predicted"/>
<dbReference type="KEGG" id="bhc:JFL75_12855"/>
<reference evidence="1" key="1">
    <citation type="submission" date="2021-01" db="EMBL/GenBank/DDBJ databases">
        <title>Description of Breznakiella homolactica.</title>
        <authorList>
            <person name="Song Y."/>
            <person name="Brune A."/>
        </authorList>
    </citation>
    <scope>NUCLEOTIDE SEQUENCE</scope>
    <source>
        <strain evidence="1">RmG30</strain>
    </source>
</reference>
<sequence>MIRLGSAEKYDEALVCKEPADKGDAEAQYKLGMMVMETGSSFKWEARTWLARAAEQGVADATLRLKEINGKERA</sequence>
<dbReference type="AlphaFoldDB" id="A0A7T7XKB1"/>
<dbReference type="EMBL" id="CP067089">
    <property type="protein sequence ID" value="QQO07827.1"/>
    <property type="molecule type" value="Genomic_DNA"/>
</dbReference>
<protein>
    <recommendedName>
        <fullName evidence="3">Sel1 repeat family protein</fullName>
    </recommendedName>
</protein>
<dbReference type="InterPro" id="IPR011990">
    <property type="entry name" value="TPR-like_helical_dom_sf"/>
</dbReference>
<name>A0A7T7XKB1_9SPIR</name>
<evidence type="ECO:0000313" key="2">
    <source>
        <dbReference type="Proteomes" id="UP000595917"/>
    </source>
</evidence>
<evidence type="ECO:0008006" key="3">
    <source>
        <dbReference type="Google" id="ProtNLM"/>
    </source>
</evidence>
<dbReference type="Proteomes" id="UP000595917">
    <property type="component" value="Chromosome"/>
</dbReference>
<evidence type="ECO:0000313" key="1">
    <source>
        <dbReference type="EMBL" id="QQO07827.1"/>
    </source>
</evidence>
<dbReference type="Gene3D" id="1.25.40.10">
    <property type="entry name" value="Tetratricopeptide repeat domain"/>
    <property type="match status" value="1"/>
</dbReference>